<evidence type="ECO:0000313" key="2">
    <source>
        <dbReference type="EMBL" id="NMW64464.1"/>
    </source>
</evidence>
<dbReference type="Proteomes" id="UP000578252">
    <property type="component" value="Unassembled WGS sequence"/>
</dbReference>
<name>A0A7Y0U059_9ACTO</name>
<evidence type="ECO:0000313" key="3">
    <source>
        <dbReference type="Proteomes" id="UP000578252"/>
    </source>
</evidence>
<dbReference type="InterPro" id="IPR001387">
    <property type="entry name" value="Cro/C1-type_HTH"/>
</dbReference>
<dbReference type="SMART" id="SM00530">
    <property type="entry name" value="HTH_XRE"/>
    <property type="match status" value="1"/>
</dbReference>
<organism evidence="2 3">
    <name type="scientific">Mobiluncus mulieris</name>
    <dbReference type="NCBI Taxonomy" id="2052"/>
    <lineage>
        <taxon>Bacteria</taxon>
        <taxon>Bacillati</taxon>
        <taxon>Actinomycetota</taxon>
        <taxon>Actinomycetes</taxon>
        <taxon>Actinomycetales</taxon>
        <taxon>Actinomycetaceae</taxon>
        <taxon>Mobiluncus</taxon>
    </lineage>
</organism>
<evidence type="ECO:0000259" key="1">
    <source>
        <dbReference type="PROSITE" id="PS50943"/>
    </source>
</evidence>
<dbReference type="InterPro" id="IPR010982">
    <property type="entry name" value="Lambda_DNA-bd_dom_sf"/>
</dbReference>
<dbReference type="CDD" id="cd00093">
    <property type="entry name" value="HTH_XRE"/>
    <property type="match status" value="1"/>
</dbReference>
<gene>
    <name evidence="2" type="ORF">HHJ78_02695</name>
</gene>
<dbReference type="AlphaFoldDB" id="A0A7Y0U059"/>
<dbReference type="SUPFAM" id="SSF47413">
    <property type="entry name" value="lambda repressor-like DNA-binding domains"/>
    <property type="match status" value="1"/>
</dbReference>
<reference evidence="2 3" key="1">
    <citation type="submission" date="2020-04" db="EMBL/GenBank/DDBJ databases">
        <title>Antimicrobial susceptibility and clonality of vaginal-derived multi-drug resistant Mobiluncus isolates in China.</title>
        <authorList>
            <person name="Zhang X."/>
        </authorList>
    </citation>
    <scope>NUCLEOTIDE SEQUENCE [LARGE SCALE GENOMIC DNA]</scope>
    <source>
        <strain evidence="2 3">13</strain>
    </source>
</reference>
<dbReference type="Pfam" id="PF01381">
    <property type="entry name" value="HTH_3"/>
    <property type="match status" value="1"/>
</dbReference>
<dbReference type="RefSeq" id="WP_169771586.1">
    <property type="nucleotide sequence ID" value="NZ_JABCUR010000002.1"/>
</dbReference>
<dbReference type="EMBL" id="JABCUR010000002">
    <property type="protein sequence ID" value="NMW64464.1"/>
    <property type="molecule type" value="Genomic_DNA"/>
</dbReference>
<protein>
    <submittedName>
        <fullName evidence="2">Helix-turn-helix transcriptional regulator</fullName>
    </submittedName>
</protein>
<comment type="caution">
    <text evidence="2">The sequence shown here is derived from an EMBL/GenBank/DDBJ whole genome shotgun (WGS) entry which is preliminary data.</text>
</comment>
<accession>A0A7Y0U059</accession>
<dbReference type="Gene3D" id="1.10.260.40">
    <property type="entry name" value="lambda repressor-like DNA-binding domains"/>
    <property type="match status" value="1"/>
</dbReference>
<sequence length="86" mass="9186">MIANPNGMDEALAGEIRAELARRKIQVKKLAAQIGMSREVLSNRVNGSVPFTAAELTKVANTIGISPVVLMQRAEQAAQDAKQQVA</sequence>
<dbReference type="GO" id="GO:0003677">
    <property type="term" value="F:DNA binding"/>
    <property type="evidence" value="ECO:0007669"/>
    <property type="project" value="InterPro"/>
</dbReference>
<dbReference type="PROSITE" id="PS50943">
    <property type="entry name" value="HTH_CROC1"/>
    <property type="match status" value="1"/>
</dbReference>
<feature type="domain" description="HTH cro/C1-type" evidence="1">
    <location>
        <begin position="16"/>
        <end position="70"/>
    </location>
</feature>
<proteinExistence type="predicted"/>